<keyword evidence="5" id="KW-1185">Reference proteome</keyword>
<keyword evidence="2" id="KW-0378">Hydrolase</keyword>
<dbReference type="AlphaFoldDB" id="A0A6A6TX67"/>
<evidence type="ECO:0000256" key="1">
    <source>
        <dbReference type="ARBA" id="ARBA00005519"/>
    </source>
</evidence>
<evidence type="ECO:0000256" key="3">
    <source>
        <dbReference type="SAM" id="SignalP"/>
    </source>
</evidence>
<sequence length="298" mass="32122">MHMVFPYLGALLFCASYAASVPNPDNTICTPTGSIPSDNNKLIFIANAWNATPQGFQCISVNSYSTAFNATWQWPSDRNAVHSYPHVKFQPKLLPIVISDISAVTLSASWSISAPAKDLDSRITGMVSNVAWDMFADEDPAAAQVDASAKYEVMVWVGRYGDPKPIGFSSGLCQNQTVTVGDTSFSLYCGSTSSGSRNLTTYSWVANSNVSTSHIDFLQLLKPLVDNNLLASSLSLGVIGFGSEAYYAPENVTFMAQDFGVNLTSKTRGSEAASLGLDMMHTKFLAMIMVACHVFLSL</sequence>
<dbReference type="GO" id="GO:0030246">
    <property type="term" value="F:carbohydrate binding"/>
    <property type="evidence" value="ECO:0007669"/>
    <property type="project" value="UniProtKB-KW"/>
</dbReference>
<dbReference type="Gene3D" id="2.60.120.180">
    <property type="match status" value="1"/>
</dbReference>
<comment type="similarity">
    <text evidence="1 2">Belongs to the glycosyl hydrolase 12 (cellulase H) family.</text>
</comment>
<dbReference type="GO" id="GO:0000272">
    <property type="term" value="P:polysaccharide catabolic process"/>
    <property type="evidence" value="ECO:0007669"/>
    <property type="project" value="UniProtKB-KW"/>
</dbReference>
<keyword evidence="2" id="KW-0119">Carbohydrate metabolism</keyword>
<proteinExistence type="inferred from homology"/>
<reference evidence="4" key="1">
    <citation type="journal article" date="2020" name="Stud. Mycol.">
        <title>101 Dothideomycetes genomes: a test case for predicting lifestyles and emergence of pathogens.</title>
        <authorList>
            <person name="Haridas S."/>
            <person name="Albert R."/>
            <person name="Binder M."/>
            <person name="Bloem J."/>
            <person name="Labutti K."/>
            <person name="Salamov A."/>
            <person name="Andreopoulos B."/>
            <person name="Baker S."/>
            <person name="Barry K."/>
            <person name="Bills G."/>
            <person name="Bluhm B."/>
            <person name="Cannon C."/>
            <person name="Castanera R."/>
            <person name="Culley D."/>
            <person name="Daum C."/>
            <person name="Ezra D."/>
            <person name="Gonzalez J."/>
            <person name="Henrissat B."/>
            <person name="Kuo A."/>
            <person name="Liang C."/>
            <person name="Lipzen A."/>
            <person name="Lutzoni F."/>
            <person name="Magnuson J."/>
            <person name="Mondo S."/>
            <person name="Nolan M."/>
            <person name="Ohm R."/>
            <person name="Pangilinan J."/>
            <person name="Park H.-J."/>
            <person name="Ramirez L."/>
            <person name="Alfaro M."/>
            <person name="Sun H."/>
            <person name="Tritt A."/>
            <person name="Yoshinaga Y."/>
            <person name="Zwiers L.-H."/>
            <person name="Turgeon B."/>
            <person name="Goodwin S."/>
            <person name="Spatafora J."/>
            <person name="Crous P."/>
            <person name="Grigoriev I."/>
        </authorList>
    </citation>
    <scope>NUCLEOTIDE SEQUENCE</scope>
    <source>
        <strain evidence="4">CBS 115976</strain>
    </source>
</reference>
<keyword evidence="2" id="KW-0624">Polysaccharide degradation</keyword>
<dbReference type="OrthoDB" id="89349at2759"/>
<feature type="chain" id="PRO_5025427756" evidence="3">
    <location>
        <begin position="21"/>
        <end position="298"/>
    </location>
</feature>
<dbReference type="InterPro" id="IPR013320">
    <property type="entry name" value="ConA-like_dom_sf"/>
</dbReference>
<dbReference type="Proteomes" id="UP000799302">
    <property type="component" value="Unassembled WGS sequence"/>
</dbReference>
<evidence type="ECO:0000313" key="5">
    <source>
        <dbReference type="Proteomes" id="UP000799302"/>
    </source>
</evidence>
<organism evidence="4 5">
    <name type="scientific">Microthyrium microscopicum</name>
    <dbReference type="NCBI Taxonomy" id="703497"/>
    <lineage>
        <taxon>Eukaryota</taxon>
        <taxon>Fungi</taxon>
        <taxon>Dikarya</taxon>
        <taxon>Ascomycota</taxon>
        <taxon>Pezizomycotina</taxon>
        <taxon>Dothideomycetes</taxon>
        <taxon>Dothideomycetes incertae sedis</taxon>
        <taxon>Microthyriales</taxon>
        <taxon>Microthyriaceae</taxon>
        <taxon>Microthyrium</taxon>
    </lineage>
</organism>
<dbReference type="InterPro" id="IPR002594">
    <property type="entry name" value="GH12"/>
</dbReference>
<evidence type="ECO:0000256" key="2">
    <source>
        <dbReference type="RuleBase" id="RU361163"/>
    </source>
</evidence>
<dbReference type="PANTHER" id="PTHR34002:SF11">
    <property type="entry name" value="CONCANAVALIN A-LIKE LECTIN_GLUCANASE"/>
    <property type="match status" value="1"/>
</dbReference>
<accession>A0A6A6TX67</accession>
<evidence type="ECO:0000313" key="4">
    <source>
        <dbReference type="EMBL" id="KAF2664659.1"/>
    </source>
</evidence>
<keyword evidence="3" id="KW-0732">Signal</keyword>
<dbReference type="PANTHER" id="PTHR34002">
    <property type="entry name" value="BLR1656 PROTEIN"/>
    <property type="match status" value="1"/>
</dbReference>
<keyword evidence="4" id="KW-0430">Lectin</keyword>
<dbReference type="Pfam" id="PF01670">
    <property type="entry name" value="Glyco_hydro_12"/>
    <property type="match status" value="1"/>
</dbReference>
<feature type="signal peptide" evidence="3">
    <location>
        <begin position="1"/>
        <end position="20"/>
    </location>
</feature>
<protein>
    <submittedName>
        <fullName evidence="4">Concanavalin A-like lectin/glucanase</fullName>
    </submittedName>
</protein>
<keyword evidence="2" id="KW-0326">Glycosidase</keyword>
<gene>
    <name evidence="4" type="ORF">BT63DRAFT_460151</name>
</gene>
<dbReference type="InterPro" id="IPR013319">
    <property type="entry name" value="GH11/12"/>
</dbReference>
<name>A0A6A6TX67_9PEZI</name>
<dbReference type="GO" id="GO:0008810">
    <property type="term" value="F:cellulase activity"/>
    <property type="evidence" value="ECO:0007669"/>
    <property type="project" value="InterPro"/>
</dbReference>
<dbReference type="SUPFAM" id="SSF49899">
    <property type="entry name" value="Concanavalin A-like lectins/glucanases"/>
    <property type="match status" value="1"/>
</dbReference>
<dbReference type="EMBL" id="MU004242">
    <property type="protein sequence ID" value="KAF2664659.1"/>
    <property type="molecule type" value="Genomic_DNA"/>
</dbReference>